<dbReference type="PROSITE" id="PS50887">
    <property type="entry name" value="GGDEF"/>
    <property type="match status" value="1"/>
</dbReference>
<dbReference type="InterPro" id="IPR003018">
    <property type="entry name" value="GAF"/>
</dbReference>
<dbReference type="InterPro" id="IPR035919">
    <property type="entry name" value="EAL_sf"/>
</dbReference>
<dbReference type="SMART" id="SM00267">
    <property type="entry name" value="GGDEF"/>
    <property type="match status" value="1"/>
</dbReference>
<evidence type="ECO:0000313" key="4">
    <source>
        <dbReference type="EMBL" id="AMU93284.1"/>
    </source>
</evidence>
<dbReference type="Gene3D" id="3.30.450.40">
    <property type="match status" value="1"/>
</dbReference>
<dbReference type="PANTHER" id="PTHR44757">
    <property type="entry name" value="DIGUANYLATE CYCLASE DGCP"/>
    <property type="match status" value="1"/>
</dbReference>
<dbReference type="AlphaFoldDB" id="A0A142VU33"/>
<dbReference type="SMART" id="SM00091">
    <property type="entry name" value="PAS"/>
    <property type="match status" value="1"/>
</dbReference>
<dbReference type="InterPro" id="IPR001633">
    <property type="entry name" value="EAL_dom"/>
</dbReference>
<dbReference type="STRING" id="1219058.AOA14_01550"/>
<dbReference type="Gene3D" id="3.30.450.20">
    <property type="entry name" value="PAS domain"/>
    <property type="match status" value="1"/>
</dbReference>
<evidence type="ECO:0000259" key="3">
    <source>
        <dbReference type="PROSITE" id="PS50887"/>
    </source>
</evidence>
<sequence length="728" mass="76952">MRCPERSADEVGRLAALAEYGIDPALGLPGLQPIVEMAARTFDCPAAAVNMIGDDHVFFAASEGVGACDMSRDASFCAHAINAQDILVVEDATLDPRFHDNPLVAEGLIRFYAGAALRSPSGHALGALCVLDPAPRAGLSPEDRARLRALADLVSDKLELRRLGVQAATRPNRFAASASTSPNAVICFDAGARVTAWNAAASMMFGHDAAAMIGEPIDSIIDPRDHPLVHAAIARVRGGGTPVTEATPLTGVRADGTRFPGEIHWSHWFENGAIHFGTIVRDMTEAQAEHDALYRLANYDALTGLPNRNLLRARLAEAAVAGAPHALLVADLAGFGDVNNALGQAAGDAVLGEIGTRLGTLVKESDMAARCGGAAFALLVAADALLAVDALAEAMIAAIAAPIHIDGVEHHLSGHVGIALAPDHGGEADALIGSAELALFQARQLGPGSRYVYVPALRAQAVARRMYDAELHRAFEAGEFCLFYQPQFCLADGALTGAEALIRWKHPERGLLEPAAFLAALEAGPLAAPVARWVVEEASVCAAFWRARAPDFRMGINLSASLFRAGDLPQLVRGVCARRGLAPSALELEITENILIEGEAPIVEQLGALRDQGVHLAFDDFGTGFASLNLLRTLPVTHIKIDKSFTRMVRSAPRERIIVTTLIDMARRLGISVIAEGVETAEDAAFLREQGCEEGQGYWFGPPVPPALFEELYFANAGTLREIGGSAG</sequence>
<dbReference type="PROSITE" id="PS50112">
    <property type="entry name" value="PAS"/>
    <property type="match status" value="1"/>
</dbReference>
<gene>
    <name evidence="4" type="ORF">AOA14_01550</name>
</gene>
<dbReference type="Pfam" id="PF00563">
    <property type="entry name" value="EAL"/>
    <property type="match status" value="1"/>
</dbReference>
<protein>
    <submittedName>
        <fullName evidence="4">Diguanylate cyclase</fullName>
    </submittedName>
</protein>
<dbReference type="SUPFAM" id="SSF55781">
    <property type="entry name" value="GAF domain-like"/>
    <property type="match status" value="1"/>
</dbReference>
<dbReference type="Proteomes" id="UP000076234">
    <property type="component" value="Chromosome"/>
</dbReference>
<dbReference type="InterPro" id="IPR043128">
    <property type="entry name" value="Rev_trsase/Diguanyl_cyclase"/>
</dbReference>
<accession>A0A142VU33</accession>
<organism evidence="4 5">
    <name type="scientific">Sphingopyxis terrae subsp. terrae NBRC 15098</name>
    <dbReference type="NCBI Taxonomy" id="1219058"/>
    <lineage>
        <taxon>Bacteria</taxon>
        <taxon>Pseudomonadati</taxon>
        <taxon>Pseudomonadota</taxon>
        <taxon>Alphaproteobacteria</taxon>
        <taxon>Sphingomonadales</taxon>
        <taxon>Sphingomonadaceae</taxon>
        <taxon>Sphingopyxis</taxon>
    </lineage>
</organism>
<dbReference type="NCBIfam" id="TIGR00254">
    <property type="entry name" value="GGDEF"/>
    <property type="match status" value="1"/>
</dbReference>
<dbReference type="CDD" id="cd01948">
    <property type="entry name" value="EAL"/>
    <property type="match status" value="1"/>
</dbReference>
<evidence type="ECO:0000259" key="1">
    <source>
        <dbReference type="PROSITE" id="PS50112"/>
    </source>
</evidence>
<dbReference type="RefSeq" id="WP_082819780.1">
    <property type="nucleotide sequence ID" value="NZ_CP013342.1"/>
</dbReference>
<feature type="domain" description="GGDEF" evidence="3">
    <location>
        <begin position="323"/>
        <end position="455"/>
    </location>
</feature>
<feature type="domain" description="PAS" evidence="1">
    <location>
        <begin position="170"/>
        <end position="240"/>
    </location>
</feature>
<reference evidence="4 5" key="2">
    <citation type="journal article" date="2016" name="Genome Announc.">
        <title>Complete Genome Sequence of Sphingopyxis terrae Strain 203-1 (NBRC 111660), a Polyethylene Glycol Degrader.</title>
        <authorList>
            <person name="Ohtsubo Y."/>
            <person name="Nonoyama S."/>
            <person name="Nagata Y."/>
            <person name="Numata M."/>
            <person name="Tsuchikane K."/>
            <person name="Hosoyama A."/>
            <person name="Yamazoe A."/>
            <person name="Tsuda M."/>
            <person name="Fujita N."/>
            <person name="Kawai F."/>
        </authorList>
    </citation>
    <scope>NUCLEOTIDE SEQUENCE [LARGE SCALE GENOMIC DNA]</scope>
    <source>
        <strain evidence="4 5">203-1</strain>
    </source>
</reference>
<dbReference type="Gene3D" id="3.20.20.450">
    <property type="entry name" value="EAL domain"/>
    <property type="match status" value="1"/>
</dbReference>
<dbReference type="InterPro" id="IPR052155">
    <property type="entry name" value="Biofilm_reg_signaling"/>
</dbReference>
<reference evidence="5" key="1">
    <citation type="submission" date="2015-11" db="EMBL/GenBank/DDBJ databases">
        <title>Complete genome sequence of a polyethylene glycol-degrading strain Sphingopyxis terrae strain 203-1 (NBRC 15098).</title>
        <authorList>
            <person name="Yoshiyuki O."/>
            <person name="Shouta N."/>
            <person name="Nagata Y."/>
            <person name="Numata M."/>
            <person name="Tsuchikane K."/>
            <person name="Hosoyama A."/>
            <person name="Yamazoe A."/>
            <person name="Tsuda M."/>
            <person name="Fujita N."/>
            <person name="Kawai F."/>
        </authorList>
    </citation>
    <scope>NUCLEOTIDE SEQUENCE [LARGE SCALE GENOMIC DNA]</scope>
    <source>
        <strain evidence="5">203-1</strain>
    </source>
</reference>
<dbReference type="InterPro" id="IPR029016">
    <property type="entry name" value="GAF-like_dom_sf"/>
</dbReference>
<dbReference type="InterPro" id="IPR013656">
    <property type="entry name" value="PAS_4"/>
</dbReference>
<evidence type="ECO:0000259" key="2">
    <source>
        <dbReference type="PROSITE" id="PS50883"/>
    </source>
</evidence>
<dbReference type="Pfam" id="PF00990">
    <property type="entry name" value="GGDEF"/>
    <property type="match status" value="1"/>
</dbReference>
<dbReference type="InterPro" id="IPR035965">
    <property type="entry name" value="PAS-like_dom_sf"/>
</dbReference>
<dbReference type="PANTHER" id="PTHR44757:SF2">
    <property type="entry name" value="BIOFILM ARCHITECTURE MAINTENANCE PROTEIN MBAA"/>
    <property type="match status" value="1"/>
</dbReference>
<proteinExistence type="predicted"/>
<dbReference type="SUPFAM" id="SSF55073">
    <property type="entry name" value="Nucleotide cyclase"/>
    <property type="match status" value="1"/>
</dbReference>
<dbReference type="Pfam" id="PF01590">
    <property type="entry name" value="GAF"/>
    <property type="match status" value="1"/>
</dbReference>
<dbReference type="Pfam" id="PF08448">
    <property type="entry name" value="PAS_4"/>
    <property type="match status" value="1"/>
</dbReference>
<dbReference type="KEGG" id="ster:AOA14_01550"/>
<dbReference type="PROSITE" id="PS50883">
    <property type="entry name" value="EAL"/>
    <property type="match status" value="1"/>
</dbReference>
<dbReference type="InterPro" id="IPR000160">
    <property type="entry name" value="GGDEF_dom"/>
</dbReference>
<dbReference type="CDD" id="cd00130">
    <property type="entry name" value="PAS"/>
    <property type="match status" value="1"/>
</dbReference>
<feature type="domain" description="EAL" evidence="2">
    <location>
        <begin position="464"/>
        <end position="717"/>
    </location>
</feature>
<dbReference type="SUPFAM" id="SSF55785">
    <property type="entry name" value="PYP-like sensor domain (PAS domain)"/>
    <property type="match status" value="1"/>
</dbReference>
<dbReference type="InterPro" id="IPR000014">
    <property type="entry name" value="PAS"/>
</dbReference>
<dbReference type="SMART" id="SM00052">
    <property type="entry name" value="EAL"/>
    <property type="match status" value="1"/>
</dbReference>
<dbReference type="CDD" id="cd01949">
    <property type="entry name" value="GGDEF"/>
    <property type="match status" value="1"/>
</dbReference>
<dbReference type="SUPFAM" id="SSF141868">
    <property type="entry name" value="EAL domain-like"/>
    <property type="match status" value="1"/>
</dbReference>
<dbReference type="Gene3D" id="3.30.70.270">
    <property type="match status" value="1"/>
</dbReference>
<name>A0A142VU33_9SPHN</name>
<dbReference type="SMART" id="SM00065">
    <property type="entry name" value="GAF"/>
    <property type="match status" value="1"/>
</dbReference>
<dbReference type="NCBIfam" id="TIGR00229">
    <property type="entry name" value="sensory_box"/>
    <property type="match status" value="1"/>
</dbReference>
<dbReference type="InterPro" id="IPR029787">
    <property type="entry name" value="Nucleotide_cyclase"/>
</dbReference>
<evidence type="ECO:0000313" key="5">
    <source>
        <dbReference type="Proteomes" id="UP000076234"/>
    </source>
</evidence>
<dbReference type="EMBL" id="CP013342">
    <property type="protein sequence ID" value="AMU93284.1"/>
    <property type="molecule type" value="Genomic_DNA"/>
</dbReference>